<dbReference type="Ensembl" id="ENSNMLT00000027765.1">
    <property type="protein sequence ID" value="ENSNMLP00000024824.1"/>
    <property type="gene ID" value="ENSNMLG00000015882.1"/>
</dbReference>
<accession>A0A8C6TXQ6</accession>
<dbReference type="Proteomes" id="UP000694523">
    <property type="component" value="Unplaced"/>
</dbReference>
<dbReference type="Gene3D" id="2.40.50.40">
    <property type="match status" value="1"/>
</dbReference>
<dbReference type="InterPro" id="IPR001811">
    <property type="entry name" value="Chemokine_IL8-like_dom"/>
</dbReference>
<evidence type="ECO:0000313" key="3">
    <source>
        <dbReference type="Ensembl" id="ENSNMLP00000024824.1"/>
    </source>
</evidence>
<dbReference type="GO" id="GO:0006955">
    <property type="term" value="P:immune response"/>
    <property type="evidence" value="ECO:0007669"/>
    <property type="project" value="InterPro"/>
</dbReference>
<dbReference type="Pfam" id="PF00048">
    <property type="entry name" value="IL8"/>
    <property type="match status" value="1"/>
</dbReference>
<proteinExistence type="predicted"/>
<reference evidence="3" key="2">
    <citation type="submission" date="2025-09" db="UniProtKB">
        <authorList>
            <consortium name="Ensembl"/>
        </authorList>
    </citation>
    <scope>IDENTIFICATION</scope>
</reference>
<organism evidence="3 4">
    <name type="scientific">Neogobius melanostomus</name>
    <name type="common">round goby</name>
    <dbReference type="NCBI Taxonomy" id="47308"/>
    <lineage>
        <taxon>Eukaryota</taxon>
        <taxon>Metazoa</taxon>
        <taxon>Chordata</taxon>
        <taxon>Craniata</taxon>
        <taxon>Vertebrata</taxon>
        <taxon>Euteleostomi</taxon>
        <taxon>Actinopterygii</taxon>
        <taxon>Neopterygii</taxon>
        <taxon>Teleostei</taxon>
        <taxon>Neoteleostei</taxon>
        <taxon>Acanthomorphata</taxon>
        <taxon>Gobiaria</taxon>
        <taxon>Gobiiformes</taxon>
        <taxon>Gobioidei</taxon>
        <taxon>Gobiidae</taxon>
        <taxon>Benthophilinae</taxon>
        <taxon>Neogobiini</taxon>
        <taxon>Neogobius</taxon>
    </lineage>
</organism>
<dbReference type="GO" id="GO:0008009">
    <property type="term" value="F:chemokine activity"/>
    <property type="evidence" value="ECO:0007669"/>
    <property type="project" value="InterPro"/>
</dbReference>
<evidence type="ECO:0000256" key="1">
    <source>
        <dbReference type="ARBA" id="ARBA00022514"/>
    </source>
</evidence>
<evidence type="ECO:0000313" key="4">
    <source>
        <dbReference type="Proteomes" id="UP000694523"/>
    </source>
</evidence>
<feature type="domain" description="Chemokine interleukin-8-like" evidence="2">
    <location>
        <begin position="30"/>
        <end position="80"/>
    </location>
</feature>
<dbReference type="GO" id="GO:0005615">
    <property type="term" value="C:extracellular space"/>
    <property type="evidence" value="ECO:0007669"/>
    <property type="project" value="UniProtKB-KW"/>
</dbReference>
<dbReference type="SUPFAM" id="SSF54117">
    <property type="entry name" value="Interleukin 8-like chemokines"/>
    <property type="match status" value="1"/>
</dbReference>
<sequence length="98" mass="11268">MDLNPLCVHVFIIYKLTHVYFPVGDEKLTNCCTEVSTTPIKDPIIGVRRQPKSGNCVEALIFQTENRATFCIYRKAPWVRSSPFLIGGLKFTFYCHRL</sequence>
<dbReference type="InterPro" id="IPR036048">
    <property type="entry name" value="Interleukin_8-like_sf"/>
</dbReference>
<name>A0A8C6TXQ6_9GOBI</name>
<keyword evidence="1" id="KW-0202">Cytokine</keyword>
<reference evidence="3" key="1">
    <citation type="submission" date="2025-08" db="UniProtKB">
        <authorList>
            <consortium name="Ensembl"/>
        </authorList>
    </citation>
    <scope>IDENTIFICATION</scope>
</reference>
<protein>
    <recommendedName>
        <fullName evidence="2">Chemokine interleukin-8-like domain-containing protein</fullName>
    </recommendedName>
</protein>
<keyword evidence="4" id="KW-1185">Reference proteome</keyword>
<evidence type="ECO:0000259" key="2">
    <source>
        <dbReference type="Pfam" id="PF00048"/>
    </source>
</evidence>
<dbReference type="AlphaFoldDB" id="A0A8C6TXQ6"/>